<evidence type="ECO:0000313" key="2">
    <source>
        <dbReference type="EMBL" id="QJT05517.1"/>
    </source>
</evidence>
<dbReference type="PANTHER" id="PTHR11786">
    <property type="entry name" value="N-HYDROXYARYLAMINE O-ACETYLTRANSFERASE"/>
    <property type="match status" value="1"/>
</dbReference>
<evidence type="ECO:0000313" key="3">
    <source>
        <dbReference type="Proteomes" id="UP000502665"/>
    </source>
</evidence>
<dbReference type="RefSeq" id="WP_171400837.1">
    <property type="nucleotide sequence ID" value="NZ_CP049838.1"/>
</dbReference>
<proteinExistence type="inferred from homology"/>
<sequence>MTVFDTDSYLRRLGHDSERAGRPAPDLATLVRLHKRHMETVPFSSTGSLAVPTASGEVVDLVDFDQDATFDAVVAAGHGGGCVQMTRLFLRLLRDLGYDVDLIAGTTAEGKADYGVDVEHMLMVAHVDGERRLVDVGYAGPSFLAPLRLDGATDGREQVQYGCRYRLVEDGDGVLLQRRPRLGRWSVVFRFTPKVREPAEWCAFQDLANVKLAAVTPESAPQLYSRAVADGQVVLKGRRLLTVRAGIEKSRTITDDEELRTVRDAILGGTLD</sequence>
<dbReference type="Pfam" id="PF00797">
    <property type="entry name" value="Acetyltransf_2"/>
    <property type="match status" value="1"/>
</dbReference>
<reference evidence="2" key="1">
    <citation type="submission" date="2020-03" db="EMBL/GenBank/DDBJ databases">
        <title>Molecular networking-based the target discovery of potent antiproliferative macrolactams: 5/6/7/16 polycyclic ansamycins and glycosylated trienomycin from Streptomyces cacaoi subsp. asoensis.</title>
        <authorList>
            <person name="Liu L.-L."/>
        </authorList>
    </citation>
    <scope>NUCLEOTIDE SEQUENCE [LARGE SCALE GENOMIC DNA]</scope>
    <source>
        <strain evidence="2">H2S5</strain>
    </source>
</reference>
<dbReference type="InterPro" id="IPR038765">
    <property type="entry name" value="Papain-like_cys_pep_sf"/>
</dbReference>
<name>A0A6M4WY71_9ACTN</name>
<dbReference type="SUPFAM" id="SSF54001">
    <property type="entry name" value="Cysteine proteinases"/>
    <property type="match status" value="1"/>
</dbReference>
<evidence type="ECO:0000256" key="1">
    <source>
        <dbReference type="ARBA" id="ARBA00006547"/>
    </source>
</evidence>
<dbReference type="EMBL" id="CP049838">
    <property type="protein sequence ID" value="QJT05517.1"/>
    <property type="molecule type" value="Genomic_DNA"/>
</dbReference>
<dbReference type="InterPro" id="IPR001447">
    <property type="entry name" value="Arylamine_N-AcTrfase"/>
</dbReference>
<accession>A0A6M4WY71</accession>
<organism evidence="2 3">
    <name type="scientific">Streptomyces asoensis</name>
    <dbReference type="NCBI Taxonomy" id="249586"/>
    <lineage>
        <taxon>Bacteria</taxon>
        <taxon>Bacillati</taxon>
        <taxon>Actinomycetota</taxon>
        <taxon>Actinomycetes</taxon>
        <taxon>Kitasatosporales</taxon>
        <taxon>Streptomycetaceae</taxon>
        <taxon>Streptomyces</taxon>
    </lineage>
</organism>
<dbReference type="GO" id="GO:0016407">
    <property type="term" value="F:acetyltransferase activity"/>
    <property type="evidence" value="ECO:0007669"/>
    <property type="project" value="InterPro"/>
</dbReference>
<comment type="similarity">
    <text evidence="1">Belongs to the arylamine N-acetyltransferase family.</text>
</comment>
<dbReference type="Proteomes" id="UP000502665">
    <property type="component" value="Chromosome"/>
</dbReference>
<dbReference type="PANTHER" id="PTHR11786:SF0">
    <property type="entry name" value="ARYLAMINE N-ACETYLTRANSFERASE 4-RELATED"/>
    <property type="match status" value="1"/>
</dbReference>
<gene>
    <name evidence="2" type="ORF">G9272_38685</name>
</gene>
<dbReference type="InterPro" id="IPR053710">
    <property type="entry name" value="Arylamine_NAT_domain_sf"/>
</dbReference>
<dbReference type="Gene3D" id="3.30.2140.20">
    <property type="match status" value="1"/>
</dbReference>
<protein>
    <submittedName>
        <fullName evidence="2">Arylamine N-acetyltransferase</fullName>
    </submittedName>
</protein>
<dbReference type="AlphaFoldDB" id="A0A6M4WY71"/>
<keyword evidence="3" id="KW-1185">Reference proteome</keyword>